<feature type="transmembrane region" description="Helical" evidence="9">
    <location>
        <begin position="344"/>
        <end position="365"/>
    </location>
</feature>
<dbReference type="EMBL" id="JANDHW010000005">
    <property type="protein sequence ID" value="MCP9611812.1"/>
    <property type="molecule type" value="Genomic_DNA"/>
</dbReference>
<feature type="transmembrane region" description="Helical" evidence="9">
    <location>
        <begin position="120"/>
        <end position="137"/>
    </location>
</feature>
<evidence type="ECO:0000256" key="3">
    <source>
        <dbReference type="ARBA" id="ARBA00022676"/>
    </source>
</evidence>
<comment type="caution">
    <text evidence="10">The sequence shown here is derived from an EMBL/GenBank/DDBJ whole genome shotgun (WGS) entry which is preliminary data.</text>
</comment>
<keyword evidence="6" id="KW-0256">Endoplasmic reticulum</keyword>
<keyword evidence="3 10" id="KW-0328">Glycosyltransferase</keyword>
<keyword evidence="11" id="KW-1185">Reference proteome</keyword>
<reference evidence="10 11" key="1">
    <citation type="submission" date="2022-07" db="EMBL/GenBank/DDBJ databases">
        <title>Fecal culturing of patients with breast cancer.</title>
        <authorList>
            <person name="Teng N.M.Y."/>
            <person name="Kiu R."/>
            <person name="Evans R."/>
            <person name="Baker D.J."/>
            <person name="Zenner C."/>
            <person name="Robinson S.D."/>
            <person name="Hall L.J."/>
        </authorList>
    </citation>
    <scope>NUCLEOTIDE SEQUENCE [LARGE SCALE GENOMIC DNA]</scope>
    <source>
        <strain evidence="10 11">LH1063</strain>
    </source>
</reference>
<evidence type="ECO:0000256" key="1">
    <source>
        <dbReference type="ARBA" id="ARBA00004127"/>
    </source>
</evidence>
<evidence type="ECO:0000256" key="7">
    <source>
        <dbReference type="ARBA" id="ARBA00022989"/>
    </source>
</evidence>
<evidence type="ECO:0000313" key="10">
    <source>
        <dbReference type="EMBL" id="MCP9611812.1"/>
    </source>
</evidence>
<feature type="transmembrane region" description="Helical" evidence="9">
    <location>
        <begin position="181"/>
        <end position="198"/>
    </location>
</feature>
<evidence type="ECO:0000256" key="5">
    <source>
        <dbReference type="ARBA" id="ARBA00022692"/>
    </source>
</evidence>
<name>A0ABT1MGQ4_9BACT</name>
<feature type="transmembrane region" description="Helical" evidence="9">
    <location>
        <begin position="267"/>
        <end position="285"/>
    </location>
</feature>
<dbReference type="InterPro" id="IPR005599">
    <property type="entry name" value="GPI_mannosylTrfase"/>
</dbReference>
<gene>
    <name evidence="10" type="ORF">NMU02_06880</name>
</gene>
<dbReference type="Proteomes" id="UP001205603">
    <property type="component" value="Unassembled WGS sequence"/>
</dbReference>
<keyword evidence="5 9" id="KW-0812">Transmembrane</keyword>
<keyword evidence="8 9" id="KW-0472">Membrane</keyword>
<sequence length="491" mass="57117">MTNNRRVYLLLFITVIYALTAYFSNGYHHPDEHYQIIEFAGLKAGWNDWVDMAWEYDAQIRPVLQPMIAFVVIELMSFVGTTDPFILAMCLRFLTAFFALFSICFFVRSFLPAIDKRYHTAYVILSFLLWFLPFVNVRFSSESWAGLTLMLSVALVYKSGLKDTFFRYIGIGILMGMSFEFRFQMALAIIGVLLWMIIVRKSNIRQLAGIFIGGLFVLVFCTLLDSWYYGEFVFTPYKYFEYNIVQDVASIFGISPWYYYFERILNAPTLIIGFIILCALIIVLVLDSKNLILWTIIPFLVIQSFIPHKELRFLFPIVNFTPFILVLAYQSISPKLKGQSVKTITHFLLLALMIINSIGLIMMTFKPAGNGKAQMARYIREHYPEGVTVCCLISNGPFSEGWGKGLTARFYIDKNIDLINISHVRDNKVLKNKDLIYVLPKGLYFEREYCERIGYSVRYQSIPRWIEMMNALYRVYYDDALLILYSESDEK</sequence>
<evidence type="ECO:0000256" key="2">
    <source>
        <dbReference type="ARBA" id="ARBA00004586"/>
    </source>
</evidence>
<evidence type="ECO:0000256" key="9">
    <source>
        <dbReference type="SAM" id="Phobius"/>
    </source>
</evidence>
<keyword evidence="4" id="KW-0808">Transferase</keyword>
<dbReference type="PANTHER" id="PTHR22760">
    <property type="entry name" value="GLYCOSYLTRANSFERASE"/>
    <property type="match status" value="1"/>
</dbReference>
<evidence type="ECO:0000313" key="11">
    <source>
        <dbReference type="Proteomes" id="UP001205603"/>
    </source>
</evidence>
<evidence type="ECO:0000256" key="6">
    <source>
        <dbReference type="ARBA" id="ARBA00022824"/>
    </source>
</evidence>
<dbReference type="Pfam" id="PF03901">
    <property type="entry name" value="Glyco_transf_22"/>
    <property type="match status" value="1"/>
</dbReference>
<keyword evidence="7 9" id="KW-1133">Transmembrane helix</keyword>
<organism evidence="10 11">
    <name type="scientific">Coprobacter tertius</name>
    <dbReference type="NCBI Taxonomy" id="2944915"/>
    <lineage>
        <taxon>Bacteria</taxon>
        <taxon>Pseudomonadati</taxon>
        <taxon>Bacteroidota</taxon>
        <taxon>Bacteroidia</taxon>
        <taxon>Bacteroidales</taxon>
        <taxon>Barnesiellaceae</taxon>
        <taxon>Coprobacter</taxon>
    </lineage>
</organism>
<feature type="transmembrane region" description="Helical" evidence="9">
    <location>
        <begin position="313"/>
        <end position="332"/>
    </location>
</feature>
<feature type="transmembrane region" description="Helical" evidence="9">
    <location>
        <begin position="93"/>
        <end position="114"/>
    </location>
</feature>
<evidence type="ECO:0000256" key="8">
    <source>
        <dbReference type="ARBA" id="ARBA00023136"/>
    </source>
</evidence>
<accession>A0ABT1MGQ4</accession>
<feature type="transmembrane region" description="Helical" evidence="9">
    <location>
        <begin position="210"/>
        <end position="230"/>
    </location>
</feature>
<dbReference type="GO" id="GO:0016757">
    <property type="term" value="F:glycosyltransferase activity"/>
    <property type="evidence" value="ECO:0007669"/>
    <property type="project" value="UniProtKB-KW"/>
</dbReference>
<comment type="subcellular location">
    <subcellularLocation>
        <location evidence="1">Endomembrane system</location>
        <topology evidence="1">Multi-pass membrane protein</topology>
    </subcellularLocation>
    <subcellularLocation>
        <location evidence="2">Endoplasmic reticulum membrane</location>
    </subcellularLocation>
</comment>
<feature type="transmembrane region" description="Helical" evidence="9">
    <location>
        <begin position="7"/>
        <end position="24"/>
    </location>
</feature>
<protein>
    <submittedName>
        <fullName evidence="10">Mannosyltransferase</fullName>
    </submittedName>
</protein>
<proteinExistence type="predicted"/>
<evidence type="ECO:0000256" key="4">
    <source>
        <dbReference type="ARBA" id="ARBA00022679"/>
    </source>
</evidence>